<protein>
    <recommendedName>
        <fullName evidence="4">dolichyl-phosphate beta-glucosyltransferase</fullName>
        <ecNumber evidence="4">2.4.1.117</ecNumber>
    </recommendedName>
</protein>
<evidence type="ECO:0000256" key="6">
    <source>
        <dbReference type="ARBA" id="ARBA00022679"/>
    </source>
</evidence>
<keyword evidence="8" id="KW-0256">Endoplasmic reticulum</keyword>
<dbReference type="AlphaFoldDB" id="A0A7Y0AHH9"/>
<evidence type="ECO:0000256" key="11">
    <source>
        <dbReference type="ARBA" id="ARBA00023136"/>
    </source>
</evidence>
<sequence>MLVSFIIPAYNEATRLSTTLPTVLAYLNAQPYASEVLLVDDGSDDATARLAQQFFEAHGCPHVRTRVLSYQPNRGKGYAVRQGLLAAQGELAVFSDADLSTPITELPRLLDPLLAGQYDVVFGSRALDRRVVGVPQPWWRDQGGRFFNVVMRWLTGLPYGDTQCGFKAYRLAPLRPLAHAARLAGFGFDVELLLLAHHAGLRLLELPVRWNNAAGSKVSLGAGLRSCSDVWQLRRWLRRGYYSAALRQARAAGLALVLPRPAQY</sequence>
<evidence type="ECO:0000256" key="8">
    <source>
        <dbReference type="ARBA" id="ARBA00022824"/>
    </source>
</evidence>
<keyword evidence="10" id="KW-1133">Transmembrane helix</keyword>
<dbReference type="EC" id="2.4.1.117" evidence="4"/>
<evidence type="ECO:0000256" key="2">
    <source>
        <dbReference type="ARBA" id="ARBA00004922"/>
    </source>
</evidence>
<evidence type="ECO:0000259" key="13">
    <source>
        <dbReference type="Pfam" id="PF00535"/>
    </source>
</evidence>
<keyword evidence="5" id="KW-0328">Glycosyltransferase</keyword>
<proteinExistence type="inferred from homology"/>
<comment type="caution">
    <text evidence="14">The sequence shown here is derived from an EMBL/GenBank/DDBJ whole genome shotgun (WGS) entry which is preliminary data.</text>
</comment>
<evidence type="ECO:0000256" key="3">
    <source>
        <dbReference type="ARBA" id="ARBA00006739"/>
    </source>
</evidence>
<dbReference type="Proteomes" id="UP000559626">
    <property type="component" value="Unassembled WGS sequence"/>
</dbReference>
<evidence type="ECO:0000256" key="10">
    <source>
        <dbReference type="ARBA" id="ARBA00022989"/>
    </source>
</evidence>
<comment type="catalytic activity">
    <reaction evidence="12">
        <text>a di-trans,poly-cis-dolichyl phosphate + UDP-alpha-D-glucose = a di-trans,poly-cis-dolichyl beta-D-glucosyl phosphate + UDP</text>
        <dbReference type="Rhea" id="RHEA:15401"/>
        <dbReference type="Rhea" id="RHEA-COMP:19498"/>
        <dbReference type="Rhea" id="RHEA-COMP:19502"/>
        <dbReference type="ChEBI" id="CHEBI:57525"/>
        <dbReference type="ChEBI" id="CHEBI:57683"/>
        <dbReference type="ChEBI" id="CHEBI:58223"/>
        <dbReference type="ChEBI" id="CHEBI:58885"/>
        <dbReference type="EC" id="2.4.1.117"/>
    </reaction>
    <physiologicalReaction direction="left-to-right" evidence="12">
        <dbReference type="Rhea" id="RHEA:15402"/>
    </physiologicalReaction>
</comment>
<evidence type="ECO:0000313" key="15">
    <source>
        <dbReference type="Proteomes" id="UP000559626"/>
    </source>
</evidence>
<keyword evidence="7" id="KW-0812">Transmembrane</keyword>
<dbReference type="InterPro" id="IPR035518">
    <property type="entry name" value="DPG_synthase"/>
</dbReference>
<accession>A0A7Y0AHH9</accession>
<comment type="pathway">
    <text evidence="2">Protein modification; protein glycosylation.</text>
</comment>
<dbReference type="EMBL" id="JABBGH010000003">
    <property type="protein sequence ID" value="NML67432.1"/>
    <property type="molecule type" value="Genomic_DNA"/>
</dbReference>
<dbReference type="GO" id="GO:0006487">
    <property type="term" value="P:protein N-linked glycosylation"/>
    <property type="evidence" value="ECO:0007669"/>
    <property type="project" value="TreeGrafter"/>
</dbReference>
<comment type="subcellular location">
    <subcellularLocation>
        <location evidence="1">Endoplasmic reticulum membrane</location>
        <topology evidence="1">Single-pass membrane protein</topology>
    </subcellularLocation>
</comment>
<dbReference type="GO" id="GO:0004581">
    <property type="term" value="F:dolichyl-phosphate beta-glucosyltransferase activity"/>
    <property type="evidence" value="ECO:0007669"/>
    <property type="project" value="UniProtKB-EC"/>
</dbReference>
<reference evidence="14 15" key="1">
    <citation type="submission" date="2020-04" db="EMBL/GenBank/DDBJ databases">
        <title>Hymenobacter polaris sp. nov., isolated from Arctic soil.</title>
        <authorList>
            <person name="Dahal R.H."/>
        </authorList>
    </citation>
    <scope>NUCLEOTIDE SEQUENCE [LARGE SCALE GENOMIC DNA]</scope>
    <source>
        <strain evidence="14 15">RP-2-7</strain>
    </source>
</reference>
<dbReference type="RefSeq" id="WP_169533099.1">
    <property type="nucleotide sequence ID" value="NZ_JABBGH010000003.1"/>
</dbReference>
<dbReference type="CDD" id="cd04188">
    <property type="entry name" value="DPG_synthase"/>
    <property type="match status" value="1"/>
</dbReference>
<name>A0A7Y0AHH9_9BACT</name>
<dbReference type="InterPro" id="IPR001173">
    <property type="entry name" value="Glyco_trans_2-like"/>
</dbReference>
<feature type="domain" description="Glycosyltransferase 2-like" evidence="13">
    <location>
        <begin position="4"/>
        <end position="131"/>
    </location>
</feature>
<keyword evidence="11" id="KW-0472">Membrane</keyword>
<dbReference type="InterPro" id="IPR029044">
    <property type="entry name" value="Nucleotide-diphossugar_trans"/>
</dbReference>
<evidence type="ECO:0000256" key="7">
    <source>
        <dbReference type="ARBA" id="ARBA00022692"/>
    </source>
</evidence>
<evidence type="ECO:0000256" key="12">
    <source>
        <dbReference type="ARBA" id="ARBA00045097"/>
    </source>
</evidence>
<keyword evidence="15" id="KW-1185">Reference proteome</keyword>
<dbReference type="Gene3D" id="3.90.550.10">
    <property type="entry name" value="Spore Coat Polysaccharide Biosynthesis Protein SpsA, Chain A"/>
    <property type="match status" value="1"/>
</dbReference>
<dbReference type="PANTHER" id="PTHR10859:SF91">
    <property type="entry name" value="DOLICHYL-PHOSPHATE BETA-GLUCOSYLTRANSFERASE"/>
    <property type="match status" value="1"/>
</dbReference>
<dbReference type="PANTHER" id="PTHR10859">
    <property type="entry name" value="GLYCOSYL TRANSFERASE"/>
    <property type="match status" value="1"/>
</dbReference>
<keyword evidence="9" id="KW-0735">Signal-anchor</keyword>
<organism evidence="14 15">
    <name type="scientific">Hymenobacter polaris</name>
    <dbReference type="NCBI Taxonomy" id="2682546"/>
    <lineage>
        <taxon>Bacteria</taxon>
        <taxon>Pseudomonadati</taxon>
        <taxon>Bacteroidota</taxon>
        <taxon>Cytophagia</taxon>
        <taxon>Cytophagales</taxon>
        <taxon>Hymenobacteraceae</taxon>
        <taxon>Hymenobacter</taxon>
    </lineage>
</organism>
<evidence type="ECO:0000313" key="14">
    <source>
        <dbReference type="EMBL" id="NML67432.1"/>
    </source>
</evidence>
<evidence type="ECO:0000256" key="4">
    <source>
        <dbReference type="ARBA" id="ARBA00012583"/>
    </source>
</evidence>
<keyword evidence="6 14" id="KW-0808">Transferase</keyword>
<comment type="similarity">
    <text evidence="3">Belongs to the glycosyltransferase 2 family.</text>
</comment>
<evidence type="ECO:0000256" key="5">
    <source>
        <dbReference type="ARBA" id="ARBA00022676"/>
    </source>
</evidence>
<dbReference type="SUPFAM" id="SSF53448">
    <property type="entry name" value="Nucleotide-diphospho-sugar transferases"/>
    <property type="match status" value="1"/>
</dbReference>
<evidence type="ECO:0000256" key="1">
    <source>
        <dbReference type="ARBA" id="ARBA00004389"/>
    </source>
</evidence>
<dbReference type="Pfam" id="PF00535">
    <property type="entry name" value="Glycos_transf_2"/>
    <property type="match status" value="1"/>
</dbReference>
<evidence type="ECO:0000256" key="9">
    <source>
        <dbReference type="ARBA" id="ARBA00022968"/>
    </source>
</evidence>
<gene>
    <name evidence="14" type="ORF">HHL22_19695</name>
</gene>